<gene>
    <name evidence="2" type="ORF">Tco_0991694</name>
</gene>
<organism evidence="2 3">
    <name type="scientific">Tanacetum coccineum</name>
    <dbReference type="NCBI Taxonomy" id="301880"/>
    <lineage>
        <taxon>Eukaryota</taxon>
        <taxon>Viridiplantae</taxon>
        <taxon>Streptophyta</taxon>
        <taxon>Embryophyta</taxon>
        <taxon>Tracheophyta</taxon>
        <taxon>Spermatophyta</taxon>
        <taxon>Magnoliopsida</taxon>
        <taxon>eudicotyledons</taxon>
        <taxon>Gunneridae</taxon>
        <taxon>Pentapetalae</taxon>
        <taxon>asterids</taxon>
        <taxon>campanulids</taxon>
        <taxon>Asterales</taxon>
        <taxon>Asteraceae</taxon>
        <taxon>Asteroideae</taxon>
        <taxon>Anthemideae</taxon>
        <taxon>Anthemidinae</taxon>
        <taxon>Tanacetum</taxon>
    </lineage>
</organism>
<reference evidence="2" key="1">
    <citation type="journal article" date="2022" name="Int. J. Mol. Sci.">
        <title>Draft Genome of Tanacetum Coccineum: Genomic Comparison of Closely Related Tanacetum-Family Plants.</title>
        <authorList>
            <person name="Yamashiro T."/>
            <person name="Shiraishi A."/>
            <person name="Nakayama K."/>
            <person name="Satake H."/>
        </authorList>
    </citation>
    <scope>NUCLEOTIDE SEQUENCE</scope>
</reference>
<feature type="region of interest" description="Disordered" evidence="1">
    <location>
        <begin position="160"/>
        <end position="194"/>
    </location>
</feature>
<evidence type="ECO:0000256" key="1">
    <source>
        <dbReference type="SAM" id="MobiDB-lite"/>
    </source>
</evidence>
<feature type="region of interest" description="Disordered" evidence="1">
    <location>
        <begin position="810"/>
        <end position="835"/>
    </location>
</feature>
<feature type="compositionally biased region" description="Basic and acidic residues" evidence="1">
    <location>
        <begin position="493"/>
        <end position="507"/>
    </location>
</feature>
<proteinExistence type="predicted"/>
<protein>
    <submittedName>
        <fullName evidence="2">Uncharacterized protein</fullName>
    </submittedName>
</protein>
<feature type="region of interest" description="Disordered" evidence="1">
    <location>
        <begin position="1"/>
        <end position="21"/>
    </location>
</feature>
<dbReference type="Proteomes" id="UP001151760">
    <property type="component" value="Unassembled WGS sequence"/>
</dbReference>
<feature type="region of interest" description="Disordered" evidence="1">
    <location>
        <begin position="470"/>
        <end position="549"/>
    </location>
</feature>
<dbReference type="EMBL" id="BQNB010016863">
    <property type="protein sequence ID" value="GJT56640.1"/>
    <property type="molecule type" value="Genomic_DNA"/>
</dbReference>
<feature type="compositionally biased region" description="Basic and acidic residues" evidence="1">
    <location>
        <begin position="170"/>
        <end position="194"/>
    </location>
</feature>
<sequence length="835" mass="95025">METKDTLSSCSNSEEQQMQQIQDKAKKSCMVSFRQLHSHLKLLSHDKLKGTRTESGFKRAFATLFGQDVETFIGTMFLNVDQLEKQLDKEEFQEIGSMASFKVLEKQFQMFIKSQMYLDDEFIVMTRNYFLQYTQLSIPEFRDTLIQQATKGNVDTDKALDASLVNTESNRTKSKEQDTSSRSRNDAHDADADIRPIYDEEPMAEVQMTAEINVFAIGQQHTEQPEFNNEGEVDQNAEQCHDTCPLPAKLTDKKTTELTNQSLEFENICLKKTVAQFQKDLSRIEAHCVNLELKYQNQVLKEGQQGQFLNLKSNEAKVKNDIDAIETINIDLEHKVAKLLKENETLKRHYKEMFDSIKTTRAKNIEHITSLIANNDKFKAQLQEKGFAIAALKNELRKLTGNSVNTKFAKSSILGKLALQPRRNQSIVRQLTAFKSERPRFSKQRFASKVDVNNDLSKPVTTHYLPKERESAVAKPHHMIAPGSSRYSSNDMVHNHYLEEAKKKTQESSRNSEPSVMPSARSQSTTNGSKPKPRINNQKTRNWPASKRSCVTTKTVPIAEHSRNSRNFTDSKHFVCSTCQKCVFNANHDSCVTKFLNEVNSRAKVPSHKTTTRNKPVEQTRFAKKPERQIPKGHRFSIKKTSVVHEKTMTPRSCLRWKPTGRIFKTIGLRWVPTGKIFAFSTNKVDSEPTNGSNDDITNQYECKQTLDVSAGTLNIHAGTSLNPTKEGLRVCSELGIHDHSNEPSSSKLVPKVVPPADKTATSRQELELLFHHHITMLRQNVIPIAEKTDSSKEGLEFLFSPLLKEYYNPTHSQAEENNNDQAPNASFQEAEFNK</sequence>
<reference evidence="2" key="2">
    <citation type="submission" date="2022-01" db="EMBL/GenBank/DDBJ databases">
        <authorList>
            <person name="Yamashiro T."/>
            <person name="Shiraishi A."/>
            <person name="Satake H."/>
            <person name="Nakayama K."/>
        </authorList>
    </citation>
    <scope>NUCLEOTIDE SEQUENCE</scope>
</reference>
<comment type="caution">
    <text evidence="2">The sequence shown here is derived from an EMBL/GenBank/DDBJ whole genome shotgun (WGS) entry which is preliminary data.</text>
</comment>
<accession>A0ABQ5F194</accession>
<name>A0ABQ5F194_9ASTR</name>
<keyword evidence="3" id="KW-1185">Reference proteome</keyword>
<feature type="compositionally biased region" description="Polar residues" evidence="1">
    <location>
        <begin position="810"/>
        <end position="828"/>
    </location>
</feature>
<feature type="compositionally biased region" description="Polar residues" evidence="1">
    <location>
        <begin position="508"/>
        <end position="549"/>
    </location>
</feature>
<evidence type="ECO:0000313" key="3">
    <source>
        <dbReference type="Proteomes" id="UP001151760"/>
    </source>
</evidence>
<evidence type="ECO:0000313" key="2">
    <source>
        <dbReference type="EMBL" id="GJT56640.1"/>
    </source>
</evidence>